<sequence length="555" mass="64693">MPTPHYVPRLARSFNATTYKYPKIFQCPPNKPSISWLQRQCLQYLDTKTLKSFRLVSQIASVVGAEQLFETVVLRFKEESPKKLANILEHETFKPLVKKIIIDGQAGDKKNEENNEDDDGDESEDGEDGDEDESEDDEDEGESVDEDKDEREGESIDKNKGENIEDDRIKSVDKGKSENVDEDNCEDGDKNVDENVDDDDDEDEGWIDTPWSLAIPKISLFPSVREVEFWFDDECGVENEYPYDYQYRQNEEYRRRYQKLFFNLLSKMPLVNNITIKNMQDASTIYTGPEEVSDAVLHRIEKLALMIITEYISAAPEYSIDQPKLHECFNWELSSHWLMPTQPQLTSLTLYCDTYWGVWPYIDLRGVHFPKLISLALGNWTIAHNWQIEWITSHGETLRELVLDDCPIAYALRMGPKEANTNFPEMRPASGWPDDTFVIIRRVETRWNDVFPMFEKSLKKLNHLGMSHGDWHGQMFDRRYDLPARIENSRYIVYDCGTGPCPWTEEYYEREYEDGIVANINVPEEEQHSVDKEALNSFLEAIGKSKAEIERMKKR</sequence>
<organism evidence="2 3">
    <name type="scientific">Lojkania enalia</name>
    <dbReference type="NCBI Taxonomy" id="147567"/>
    <lineage>
        <taxon>Eukaryota</taxon>
        <taxon>Fungi</taxon>
        <taxon>Dikarya</taxon>
        <taxon>Ascomycota</taxon>
        <taxon>Pezizomycotina</taxon>
        <taxon>Dothideomycetes</taxon>
        <taxon>Pleosporomycetidae</taxon>
        <taxon>Pleosporales</taxon>
        <taxon>Pleosporales incertae sedis</taxon>
        <taxon>Lojkania</taxon>
    </lineage>
</organism>
<feature type="compositionally biased region" description="Basic and acidic residues" evidence="1">
    <location>
        <begin position="150"/>
        <end position="179"/>
    </location>
</feature>
<gene>
    <name evidence="2" type="ORF">CC78DRAFT_611351</name>
</gene>
<protein>
    <submittedName>
        <fullName evidence="2">Uncharacterized protein</fullName>
    </submittedName>
</protein>
<dbReference type="PANTHER" id="PTHR42057">
    <property type="entry name" value="F-BOX DOMAIN PROTEIN (AFU_ORTHOLOGUE AFUA_4G00200)"/>
    <property type="match status" value="1"/>
</dbReference>
<accession>A0A9P4NC04</accession>
<dbReference type="PANTHER" id="PTHR42057:SF2">
    <property type="entry name" value="F-BOX DOMAIN PROTEIN (AFU_ORTHOLOGUE AFUA_4G00200)-RELATED"/>
    <property type="match status" value="1"/>
</dbReference>
<dbReference type="EMBL" id="ML986579">
    <property type="protein sequence ID" value="KAF2270449.1"/>
    <property type="molecule type" value="Genomic_DNA"/>
</dbReference>
<name>A0A9P4NC04_9PLEO</name>
<reference evidence="3" key="1">
    <citation type="journal article" date="2020" name="Stud. Mycol.">
        <title>101 Dothideomycetes genomes: A test case for predicting lifestyles and emergence of pathogens.</title>
        <authorList>
            <person name="Haridas S."/>
            <person name="Albert R."/>
            <person name="Binder M."/>
            <person name="Bloem J."/>
            <person name="LaButti K."/>
            <person name="Salamov A."/>
            <person name="Andreopoulos B."/>
            <person name="Baker S."/>
            <person name="Barry K."/>
            <person name="Bills G."/>
            <person name="Bluhm B."/>
            <person name="Cannon C."/>
            <person name="Castanera R."/>
            <person name="Culley D."/>
            <person name="Daum C."/>
            <person name="Ezra D."/>
            <person name="Gonzalez J."/>
            <person name="Henrissat B."/>
            <person name="Kuo A."/>
            <person name="Liang C."/>
            <person name="Lipzen A."/>
            <person name="Lutzoni F."/>
            <person name="Magnuson J."/>
            <person name="Mondo S."/>
            <person name="Nolan M."/>
            <person name="Ohm R."/>
            <person name="Pangilinan J."/>
            <person name="Park H.-J."/>
            <person name="Ramirez L."/>
            <person name="Alfaro M."/>
            <person name="Sun H."/>
            <person name="Tritt A."/>
            <person name="Yoshinaga Y."/>
            <person name="Zwiers L.-H."/>
            <person name="Turgeon B."/>
            <person name="Goodwin S."/>
            <person name="Spatafora J."/>
            <person name="Crous P."/>
            <person name="Grigoriev I."/>
        </authorList>
    </citation>
    <scope>NUCLEOTIDE SEQUENCE [LARGE SCALE GENOMIC DNA]</scope>
    <source>
        <strain evidence="3">CBS 304.66</strain>
    </source>
</reference>
<keyword evidence="3" id="KW-1185">Reference proteome</keyword>
<feature type="compositionally biased region" description="Acidic residues" evidence="1">
    <location>
        <begin position="114"/>
        <end position="149"/>
    </location>
</feature>
<evidence type="ECO:0000256" key="1">
    <source>
        <dbReference type="SAM" id="MobiDB-lite"/>
    </source>
</evidence>
<proteinExistence type="predicted"/>
<dbReference type="AlphaFoldDB" id="A0A9P4NC04"/>
<feature type="region of interest" description="Disordered" evidence="1">
    <location>
        <begin position="104"/>
        <end position="205"/>
    </location>
</feature>
<evidence type="ECO:0000313" key="3">
    <source>
        <dbReference type="Proteomes" id="UP000800093"/>
    </source>
</evidence>
<dbReference type="Proteomes" id="UP000800093">
    <property type="component" value="Unassembled WGS sequence"/>
</dbReference>
<evidence type="ECO:0000313" key="2">
    <source>
        <dbReference type="EMBL" id="KAF2270449.1"/>
    </source>
</evidence>
<feature type="compositionally biased region" description="Acidic residues" evidence="1">
    <location>
        <begin position="194"/>
        <end position="205"/>
    </location>
</feature>
<dbReference type="OrthoDB" id="3140657at2759"/>
<comment type="caution">
    <text evidence="2">The sequence shown here is derived from an EMBL/GenBank/DDBJ whole genome shotgun (WGS) entry which is preliminary data.</text>
</comment>